<dbReference type="NCBIfam" id="TIGR03426">
    <property type="entry name" value="shape_MreD"/>
    <property type="match status" value="1"/>
</dbReference>
<keyword evidence="6 8" id="KW-1133">Transmembrane helix</keyword>
<protein>
    <submittedName>
        <fullName evidence="9">Rod shape-determining protein MreD</fullName>
    </submittedName>
</protein>
<comment type="similarity">
    <text evidence="2">Belongs to the MreD family.</text>
</comment>
<comment type="caution">
    <text evidence="9">The sequence shown here is derived from an EMBL/GenBank/DDBJ whole genome shotgun (WGS) entry which is preliminary data.</text>
</comment>
<feature type="transmembrane region" description="Helical" evidence="8">
    <location>
        <begin position="151"/>
        <end position="172"/>
    </location>
</feature>
<accession>A0ABP8NE04</accession>
<dbReference type="InterPro" id="IPR007227">
    <property type="entry name" value="Cell_shape_determining_MreD"/>
</dbReference>
<comment type="subcellular location">
    <subcellularLocation>
        <location evidence="1">Cell membrane</location>
        <topology evidence="1">Multi-pass membrane protein</topology>
    </subcellularLocation>
</comment>
<gene>
    <name evidence="9" type="primary">mreD</name>
    <name evidence="9" type="ORF">GCM10023093_14130</name>
</gene>
<evidence type="ECO:0000256" key="3">
    <source>
        <dbReference type="ARBA" id="ARBA00022475"/>
    </source>
</evidence>
<reference evidence="10" key="1">
    <citation type="journal article" date="2019" name="Int. J. Syst. Evol. Microbiol.">
        <title>The Global Catalogue of Microorganisms (GCM) 10K type strain sequencing project: providing services to taxonomists for standard genome sequencing and annotation.</title>
        <authorList>
            <consortium name="The Broad Institute Genomics Platform"/>
            <consortium name="The Broad Institute Genome Sequencing Center for Infectious Disease"/>
            <person name="Wu L."/>
            <person name="Ma J."/>
        </authorList>
    </citation>
    <scope>NUCLEOTIDE SEQUENCE [LARGE SCALE GENOMIC DNA]</scope>
    <source>
        <strain evidence="10">JCM 32105</strain>
    </source>
</reference>
<evidence type="ECO:0000256" key="1">
    <source>
        <dbReference type="ARBA" id="ARBA00004651"/>
    </source>
</evidence>
<keyword evidence="7 8" id="KW-0472">Membrane</keyword>
<proteinExistence type="inferred from homology"/>
<evidence type="ECO:0000256" key="2">
    <source>
        <dbReference type="ARBA" id="ARBA00007776"/>
    </source>
</evidence>
<evidence type="ECO:0000256" key="6">
    <source>
        <dbReference type="ARBA" id="ARBA00022989"/>
    </source>
</evidence>
<feature type="transmembrane region" description="Helical" evidence="8">
    <location>
        <begin position="7"/>
        <end position="27"/>
    </location>
</feature>
<organism evidence="9 10">
    <name type="scientific">Nemorincola caseinilytica</name>
    <dbReference type="NCBI Taxonomy" id="2054315"/>
    <lineage>
        <taxon>Bacteria</taxon>
        <taxon>Pseudomonadati</taxon>
        <taxon>Bacteroidota</taxon>
        <taxon>Chitinophagia</taxon>
        <taxon>Chitinophagales</taxon>
        <taxon>Chitinophagaceae</taxon>
        <taxon>Nemorincola</taxon>
    </lineage>
</organism>
<keyword evidence="4 8" id="KW-0812">Transmembrane</keyword>
<evidence type="ECO:0000256" key="4">
    <source>
        <dbReference type="ARBA" id="ARBA00022692"/>
    </source>
</evidence>
<evidence type="ECO:0000256" key="5">
    <source>
        <dbReference type="ARBA" id="ARBA00022960"/>
    </source>
</evidence>
<keyword evidence="10" id="KW-1185">Reference proteome</keyword>
<dbReference type="Proteomes" id="UP001500067">
    <property type="component" value="Unassembled WGS sequence"/>
</dbReference>
<keyword evidence="5" id="KW-0133">Cell shape</keyword>
<evidence type="ECO:0000256" key="7">
    <source>
        <dbReference type="ARBA" id="ARBA00023136"/>
    </source>
</evidence>
<feature type="transmembrane region" description="Helical" evidence="8">
    <location>
        <begin position="122"/>
        <end position="145"/>
    </location>
</feature>
<dbReference type="EMBL" id="BAABFA010000009">
    <property type="protein sequence ID" value="GAA4464237.1"/>
    <property type="molecule type" value="Genomic_DNA"/>
</dbReference>
<name>A0ABP8NE04_9BACT</name>
<evidence type="ECO:0000313" key="9">
    <source>
        <dbReference type="EMBL" id="GAA4464237.1"/>
    </source>
</evidence>
<feature type="transmembrane region" description="Helical" evidence="8">
    <location>
        <begin position="81"/>
        <end position="101"/>
    </location>
</feature>
<evidence type="ECO:0000256" key="8">
    <source>
        <dbReference type="SAM" id="Phobius"/>
    </source>
</evidence>
<dbReference type="RefSeq" id="WP_345080696.1">
    <property type="nucleotide sequence ID" value="NZ_BAABFA010000009.1"/>
</dbReference>
<sequence>MNVYLKNILRFCVIVLLQVLILNKITLRWWSDPSGFPVFIPYVYPLFLLLLPFETPVWALLLCGFVLGLTVDAFTNTAGMHAFATVLIAYLRTNVLTALLPRNLSEYSGSQPSTRNMGWMPFLVYSGFLIILHHLVFFSIELWNFSNLGQLLLKTLASVVTSMLFVVVYLLLFSRQDNSRM</sequence>
<evidence type="ECO:0000313" key="10">
    <source>
        <dbReference type="Proteomes" id="UP001500067"/>
    </source>
</evidence>
<keyword evidence="3" id="KW-1003">Cell membrane</keyword>